<feature type="compositionally biased region" description="Basic and acidic residues" evidence="1">
    <location>
        <begin position="412"/>
        <end position="421"/>
    </location>
</feature>
<proteinExistence type="predicted"/>
<evidence type="ECO:0000256" key="1">
    <source>
        <dbReference type="SAM" id="MobiDB-lite"/>
    </source>
</evidence>
<dbReference type="Pfam" id="PF20266">
    <property type="entry name" value="Mab-21_C"/>
    <property type="match status" value="1"/>
</dbReference>
<evidence type="ECO:0000313" key="3">
    <source>
        <dbReference type="Proteomes" id="UP000694865"/>
    </source>
</evidence>
<gene>
    <name evidence="4" type="primary">LOC102803989</name>
</gene>
<dbReference type="PANTHER" id="PTHR10656:SF7">
    <property type="entry name" value="PROTEIN MAB-21-LIKE 4"/>
    <property type="match status" value="1"/>
</dbReference>
<evidence type="ECO:0000313" key="4">
    <source>
        <dbReference type="RefSeq" id="XP_006823413.1"/>
    </source>
</evidence>
<feature type="domain" description="Mab-21-like HhH/H2TH-like" evidence="2">
    <location>
        <begin position="277"/>
        <end position="368"/>
    </location>
</feature>
<dbReference type="InterPro" id="IPR024810">
    <property type="entry name" value="MAB21L/cGLR"/>
</dbReference>
<dbReference type="Proteomes" id="UP000694865">
    <property type="component" value="Unplaced"/>
</dbReference>
<dbReference type="GeneID" id="102803989"/>
<keyword evidence="3" id="KW-1185">Reference proteome</keyword>
<dbReference type="Gene3D" id="1.10.1410.40">
    <property type="match status" value="1"/>
</dbReference>
<reference evidence="4" key="1">
    <citation type="submission" date="2025-08" db="UniProtKB">
        <authorList>
            <consortium name="RefSeq"/>
        </authorList>
    </citation>
    <scope>IDENTIFICATION</scope>
    <source>
        <tissue evidence="4">Testes</tissue>
    </source>
</reference>
<dbReference type="SMART" id="SM01265">
    <property type="entry name" value="Mab-21"/>
    <property type="match status" value="1"/>
</dbReference>
<sequence length="430" mass="49718">MAMFAAFTDENDEFCQSLKQYAEVRAKVDEGAENDAITELQGILHPIMKFIHKKDRRFDDSVIPVGRHTLNMKVIENESADFELLVPILGLPDPKWSFNDRPRLYDFTNSIDGKIRLVRRHRTKPLPEPITGQHFLWIEDRTMSRSWNDWIFNRDLIPCKVKARLRELVDAAIHEGHSKGAVALLAAPKGCARLRIHFSRGAIHAVLRPTVLSEGSGFPSEVHSEWPRSHLWPQGFKVKDLRKIGTDSVAIDDLYWSQSYSQCEEFLVNSIDRDGGCRKVCLRILEKLREEHWCPNSVGNKEPALTYYHLQTALLWQCEEWSFTVDWIRDKLPIRFISIVRRLLQWVSARRLNHYFLSSVNLFADNNGKLKDEEGLRNVQESIESFVRSPHLFLSDSVPINHDLPDILKNSSESKLKRNNDDSNVTTDPL</sequence>
<organism evidence="3 4">
    <name type="scientific">Saccoglossus kowalevskii</name>
    <name type="common">Acorn worm</name>
    <dbReference type="NCBI Taxonomy" id="10224"/>
    <lineage>
        <taxon>Eukaryota</taxon>
        <taxon>Metazoa</taxon>
        <taxon>Hemichordata</taxon>
        <taxon>Enteropneusta</taxon>
        <taxon>Harrimaniidae</taxon>
        <taxon>Saccoglossus</taxon>
    </lineage>
</organism>
<dbReference type="RefSeq" id="XP_006823413.1">
    <property type="nucleotide sequence ID" value="XM_006823350.1"/>
</dbReference>
<dbReference type="InterPro" id="IPR046906">
    <property type="entry name" value="Mab-21_HhH/H2TH-like"/>
</dbReference>
<accession>A0ABM0MTS2</accession>
<name>A0ABM0MTS2_SACKO</name>
<protein>
    <submittedName>
        <fullName evidence="4">Protein mab-21-like 3-like</fullName>
    </submittedName>
</protein>
<dbReference type="PANTHER" id="PTHR10656">
    <property type="entry name" value="CELL FATE DETERMINING PROTEIN MAB21-RELATED"/>
    <property type="match status" value="1"/>
</dbReference>
<evidence type="ECO:0000259" key="2">
    <source>
        <dbReference type="Pfam" id="PF20266"/>
    </source>
</evidence>
<feature type="region of interest" description="Disordered" evidence="1">
    <location>
        <begin position="411"/>
        <end position="430"/>
    </location>
</feature>